<evidence type="ECO:0000256" key="2">
    <source>
        <dbReference type="ARBA" id="ARBA00004218"/>
    </source>
</evidence>
<dbReference type="SUPFAM" id="SSF90257">
    <property type="entry name" value="Myosin rod fragments"/>
    <property type="match status" value="1"/>
</dbReference>
<evidence type="ECO:0000313" key="17">
    <source>
        <dbReference type="EMBL" id="CAL1540795.1"/>
    </source>
</evidence>
<keyword evidence="8" id="KW-0472">Membrane</keyword>
<evidence type="ECO:0000256" key="15">
    <source>
        <dbReference type="SAM" id="MobiDB-lite"/>
    </source>
</evidence>
<keyword evidence="5" id="KW-0013">ADP-ribosylation</keyword>
<comment type="caution">
    <text evidence="17">The sequence shown here is derived from an EMBL/GenBank/DDBJ whole genome shotgun (WGS) entry which is preliminary data.</text>
</comment>
<evidence type="ECO:0000259" key="16">
    <source>
        <dbReference type="PROSITE" id="PS50913"/>
    </source>
</evidence>
<dbReference type="Pfam" id="PF01465">
    <property type="entry name" value="GRIP"/>
    <property type="match status" value="1"/>
</dbReference>
<evidence type="ECO:0000256" key="10">
    <source>
        <dbReference type="ARBA" id="ARBA00070165"/>
    </source>
</evidence>
<protein>
    <recommendedName>
        <fullName evidence="10">Golgin subfamily A member 1</fullName>
    </recommendedName>
    <alternativeName>
        <fullName evidence="11">Golgin-97</fullName>
    </alternativeName>
</protein>
<dbReference type="AlphaFoldDB" id="A0AAV2I2F5"/>
<comment type="function">
    <text evidence="12">Involved in vesicular trafficking at the Golgi apparatus level. Involved in endosome-to-Golgi trafficking. Mechanistically, captures transport vesicles arriving from endosomes via the protein TBC1D23. Recognized vesicles are then tethered to the trans-Golgi before subsequent SNARE engagement and vesicle fusion. Selectively regulates E-cadherin transport from the trans-Golgi network in tubulovesicular carriers.</text>
</comment>
<dbReference type="FunFam" id="1.10.220.60:FF:000002">
    <property type="entry name" value="Golgin subfamily A member 1"/>
    <property type="match status" value="1"/>
</dbReference>
<feature type="compositionally biased region" description="Polar residues" evidence="15">
    <location>
        <begin position="726"/>
        <end position="736"/>
    </location>
</feature>
<evidence type="ECO:0000256" key="7">
    <source>
        <dbReference type="ARBA" id="ARBA00023054"/>
    </source>
</evidence>
<evidence type="ECO:0000256" key="14">
    <source>
        <dbReference type="SAM" id="Coils"/>
    </source>
</evidence>
<evidence type="ECO:0000256" key="12">
    <source>
        <dbReference type="ARBA" id="ARBA00093371"/>
    </source>
</evidence>
<dbReference type="GO" id="GO:0001669">
    <property type="term" value="C:acrosomal vesicle"/>
    <property type="evidence" value="ECO:0007669"/>
    <property type="project" value="UniProtKB-SubCell"/>
</dbReference>
<accession>A0AAV2I2F5</accession>
<feature type="region of interest" description="Disordered" evidence="15">
    <location>
        <begin position="1"/>
        <end position="68"/>
    </location>
</feature>
<evidence type="ECO:0000256" key="11">
    <source>
        <dbReference type="ARBA" id="ARBA00078935"/>
    </source>
</evidence>
<feature type="compositionally biased region" description="Polar residues" evidence="15">
    <location>
        <begin position="13"/>
        <end position="25"/>
    </location>
</feature>
<evidence type="ECO:0000313" key="18">
    <source>
        <dbReference type="Proteomes" id="UP001497497"/>
    </source>
</evidence>
<evidence type="ECO:0000256" key="1">
    <source>
        <dbReference type="ARBA" id="ARBA00004198"/>
    </source>
</evidence>
<evidence type="ECO:0000256" key="5">
    <source>
        <dbReference type="ARBA" id="ARBA00022765"/>
    </source>
</evidence>
<dbReference type="Gene3D" id="1.10.220.60">
    <property type="entry name" value="GRIP domain"/>
    <property type="match status" value="1"/>
</dbReference>
<dbReference type="InterPro" id="IPR051952">
    <property type="entry name" value="Golgi-autophagy_related"/>
</dbReference>
<evidence type="ECO:0000256" key="4">
    <source>
        <dbReference type="ARBA" id="ARBA00022553"/>
    </source>
</evidence>
<evidence type="ECO:0000256" key="8">
    <source>
        <dbReference type="ARBA" id="ARBA00023136"/>
    </source>
</evidence>
<feature type="region of interest" description="Disordered" evidence="15">
    <location>
        <begin position="716"/>
        <end position="753"/>
    </location>
</feature>
<feature type="coiled-coil region" evidence="14">
    <location>
        <begin position="499"/>
        <end position="596"/>
    </location>
</feature>
<organism evidence="17 18">
    <name type="scientific">Lymnaea stagnalis</name>
    <name type="common">Great pond snail</name>
    <name type="synonym">Helix stagnalis</name>
    <dbReference type="NCBI Taxonomy" id="6523"/>
    <lineage>
        <taxon>Eukaryota</taxon>
        <taxon>Metazoa</taxon>
        <taxon>Spiralia</taxon>
        <taxon>Lophotrochozoa</taxon>
        <taxon>Mollusca</taxon>
        <taxon>Gastropoda</taxon>
        <taxon>Heterobranchia</taxon>
        <taxon>Euthyneura</taxon>
        <taxon>Panpulmonata</taxon>
        <taxon>Hygrophila</taxon>
        <taxon>Lymnaeoidea</taxon>
        <taxon>Lymnaeidae</taxon>
        <taxon>Lymnaea</taxon>
    </lineage>
</organism>
<dbReference type="PROSITE" id="PS50913">
    <property type="entry name" value="GRIP"/>
    <property type="match status" value="1"/>
</dbReference>
<feature type="domain" description="GRIP" evidence="16">
    <location>
        <begin position="813"/>
        <end position="862"/>
    </location>
</feature>
<comment type="subcellular location">
    <subcellularLocation>
        <location evidence="2">Cytoplasmic vesicle</location>
        <location evidence="2">Secretory vesicle</location>
        <location evidence="2">Acrosome</location>
    </subcellularLocation>
    <subcellularLocation>
        <location evidence="3">Golgi apparatus membrane</location>
        <topology evidence="3">Peripheral membrane protein</topology>
    </subcellularLocation>
    <subcellularLocation>
        <location evidence="1">Golgi apparatus</location>
        <location evidence="1">trans-Golgi network membrane</location>
    </subcellularLocation>
</comment>
<keyword evidence="6" id="KW-0333">Golgi apparatus</keyword>
<gene>
    <name evidence="17" type="ORF">GSLYS_00014444001</name>
</gene>
<keyword evidence="4" id="KW-0597">Phosphoprotein</keyword>
<dbReference type="InterPro" id="IPR000237">
    <property type="entry name" value="GRIP_dom"/>
</dbReference>
<keyword evidence="18" id="KW-1185">Reference proteome</keyword>
<evidence type="ECO:0000256" key="13">
    <source>
        <dbReference type="ARBA" id="ARBA00093537"/>
    </source>
</evidence>
<feature type="compositionally biased region" description="Low complexity" evidence="15">
    <location>
        <begin position="744"/>
        <end position="753"/>
    </location>
</feature>
<dbReference type="EMBL" id="CAXITT010000400">
    <property type="protein sequence ID" value="CAL1540795.1"/>
    <property type="molecule type" value="Genomic_DNA"/>
</dbReference>
<comment type="subunit">
    <text evidence="13">Interacts with RAB6A. Directly interacts with TBC1D23. Interacts with FAM91A1; this interaction may be mediated by TBC1D23. Interacts with ARL1; this interaction recruits Golgin-97/GOLGA1 onto the Golgi apparatus.</text>
</comment>
<name>A0AAV2I2F5_LYMST</name>
<dbReference type="Proteomes" id="UP001497497">
    <property type="component" value="Unassembled WGS sequence"/>
</dbReference>
<feature type="coiled-coil region" evidence="14">
    <location>
        <begin position="268"/>
        <end position="469"/>
    </location>
</feature>
<evidence type="ECO:0000256" key="9">
    <source>
        <dbReference type="ARBA" id="ARBA00023329"/>
    </source>
</evidence>
<keyword evidence="7 14" id="KW-0175">Coiled coil</keyword>
<dbReference type="PANTHER" id="PTHR23157:SF24">
    <property type="entry name" value="GOLGIN SUBFAMILY A MEMBER 1"/>
    <property type="match status" value="1"/>
</dbReference>
<evidence type="ECO:0000256" key="6">
    <source>
        <dbReference type="ARBA" id="ARBA00023034"/>
    </source>
</evidence>
<evidence type="ECO:0000256" key="3">
    <source>
        <dbReference type="ARBA" id="ARBA00004395"/>
    </source>
</evidence>
<reference evidence="17 18" key="1">
    <citation type="submission" date="2024-04" db="EMBL/GenBank/DDBJ databases">
        <authorList>
            <consortium name="Genoscope - CEA"/>
            <person name="William W."/>
        </authorList>
    </citation>
    <scope>NUCLEOTIDE SEQUENCE [LARGE SCALE GENOMIC DNA]</scope>
</reference>
<dbReference type="GO" id="GO:0000139">
    <property type="term" value="C:Golgi membrane"/>
    <property type="evidence" value="ECO:0007669"/>
    <property type="project" value="UniProtKB-SubCell"/>
</dbReference>
<dbReference type="GO" id="GO:0005802">
    <property type="term" value="C:trans-Golgi network"/>
    <property type="evidence" value="ECO:0007669"/>
    <property type="project" value="UniProtKB-ARBA"/>
</dbReference>
<proteinExistence type="predicted"/>
<feature type="compositionally biased region" description="Basic and acidic residues" evidence="15">
    <location>
        <begin position="58"/>
        <end position="68"/>
    </location>
</feature>
<sequence length="880" mass="101035">MFAKLKKKIENESGASLNSESPGKTTQHRRDSVSSLPRAGSYQHLGPSPPGSITSEDSSMRDVSNPRDELAMLLQRKTEQCKKLEGNISDLAALIKDKSKTIDKLEQVIKQNDDVTNKKLQEQKEEFERYRDKLIEGYQNDKLKLDKEKNELMEKLVSADQYRARYFKREEESDEFEGLATQELAKVKHLLLNTEEALAVCRTELETKSRQCHAAETQVEKLTDELGPLKQRLSVLEADNHKLKEENNERADLVISLSKDKSAFDKRLDEMNREMTEKLSQISKLQEQLSDLDGEYKTLIRNSDLQRNKTSKLLEEKDDQIDTLQERVKLLEQRLSDSGLSGDERTSALNAERDSMELKLSEARQQLTEVKSTWSDKISHLEDQISHLNAKIVEDSEELTNNLTITEQMRISFHKQVEDLREKLTDAENRALENLELASSKATHYEKQIEELELEMRRIKIVHEDKEALHKTNILSLESQLSELQTKKQLDQDDALFKNTQLEERLADLLSREASLQAQVRTLTVQISQLNSVVSEKDEELNNLKQRLIDSKMAVDDQNKTILSLGEQLSQKVKEVEQAEKVKEDIEKHWQATENEKVGLLERNADLHKQIQVLKSSNSDSKLEVQRTLELKSQAVESLQKTEAMLRQKVDALEKQIEQHEINKAESGLYSDRIDEMNDMIASLQSQLAEKNRMLKKQEQTLKDLRTTLQRELKVQSLPNDEGLDQTGNNTTSTSPSLSRRYDSYQQQQQSLQHNYSQPNLLRNNNSMSNPTAAVLPVQLSSSNMMTLTSSSSSVPSGATDALTAHTTHVKRELDKDVNFQYLKHVVLKFMLSRESEAIQLIKAVSMLLNFTHQEQQLIKETLEWKMSWFGHRPPLGKDL</sequence>
<feature type="coiled-coil region" evidence="14">
    <location>
        <begin position="636"/>
        <end position="715"/>
    </location>
</feature>
<dbReference type="PANTHER" id="PTHR23157">
    <property type="entry name" value="GRIP AND COILED-COIL DOMAIN-CONTAINING PROTEIN 1"/>
    <property type="match status" value="1"/>
</dbReference>
<keyword evidence="9" id="KW-0968">Cytoplasmic vesicle</keyword>
<dbReference type="SMART" id="SM00755">
    <property type="entry name" value="Grip"/>
    <property type="match status" value="1"/>
</dbReference>